<dbReference type="Pfam" id="PF02879">
    <property type="entry name" value="PGM_PMM_II"/>
    <property type="match status" value="1"/>
</dbReference>
<keyword evidence="15" id="KW-1185">Reference proteome</keyword>
<dbReference type="InterPro" id="IPR006352">
    <property type="entry name" value="GlmM_bact"/>
</dbReference>
<dbReference type="FunFam" id="3.40.120.10:FF:000001">
    <property type="entry name" value="Phosphoglucosamine mutase"/>
    <property type="match status" value="1"/>
</dbReference>
<dbReference type="OrthoDB" id="9806956at2"/>
<comment type="PTM">
    <text evidence="7">Activated by phosphorylation.</text>
</comment>
<dbReference type="InterPro" id="IPR016066">
    <property type="entry name" value="A-D-PHexomutase_CS"/>
</dbReference>
<dbReference type="SUPFAM" id="SSF53738">
    <property type="entry name" value="Phosphoglucomutase, first 3 domains"/>
    <property type="match status" value="3"/>
</dbReference>
<dbReference type="FunFam" id="3.30.310.50:FF:000001">
    <property type="entry name" value="Phosphoglucosamine mutase"/>
    <property type="match status" value="1"/>
</dbReference>
<evidence type="ECO:0000313" key="15">
    <source>
        <dbReference type="Proteomes" id="UP000276437"/>
    </source>
</evidence>
<gene>
    <name evidence="7 14" type="primary">glmM</name>
    <name evidence="14" type="ORF">MAMMFC1_02111</name>
</gene>
<dbReference type="InterPro" id="IPR016055">
    <property type="entry name" value="A-D-PHexomutase_a/b/a-I/II/III"/>
</dbReference>
<evidence type="ECO:0000256" key="9">
    <source>
        <dbReference type="RuleBase" id="RU004327"/>
    </source>
</evidence>
<organism evidence="14 15">
    <name type="scientific">Methylomusa anaerophila</name>
    <dbReference type="NCBI Taxonomy" id="1930071"/>
    <lineage>
        <taxon>Bacteria</taxon>
        <taxon>Bacillati</taxon>
        <taxon>Bacillota</taxon>
        <taxon>Negativicutes</taxon>
        <taxon>Selenomonadales</taxon>
        <taxon>Sporomusaceae</taxon>
        <taxon>Methylomusa</taxon>
    </lineage>
</organism>
<dbReference type="EC" id="5.4.2.10" evidence="7 9"/>
<feature type="binding site" evidence="7">
    <location>
        <position position="247"/>
    </location>
    <ligand>
        <name>Mg(2+)</name>
        <dbReference type="ChEBI" id="CHEBI:18420"/>
    </ligand>
</feature>
<evidence type="ECO:0000256" key="1">
    <source>
        <dbReference type="ARBA" id="ARBA00010231"/>
    </source>
</evidence>
<evidence type="ECO:0000259" key="13">
    <source>
        <dbReference type="Pfam" id="PF02880"/>
    </source>
</evidence>
<name>A0A348AK29_9FIRM</name>
<comment type="catalytic activity">
    <reaction evidence="6 7 9">
        <text>alpha-D-glucosamine 1-phosphate = D-glucosamine 6-phosphate</text>
        <dbReference type="Rhea" id="RHEA:23424"/>
        <dbReference type="ChEBI" id="CHEBI:58516"/>
        <dbReference type="ChEBI" id="CHEBI:58725"/>
        <dbReference type="EC" id="5.4.2.10"/>
    </reaction>
</comment>
<evidence type="ECO:0000256" key="6">
    <source>
        <dbReference type="ARBA" id="ARBA00050364"/>
    </source>
</evidence>
<comment type="similarity">
    <text evidence="1 7 8">Belongs to the phosphohexose mutase family.</text>
</comment>
<dbReference type="InterPro" id="IPR005844">
    <property type="entry name" value="A-D-PHexomutase_a/b/a-I"/>
</dbReference>
<reference evidence="14 15" key="1">
    <citation type="journal article" date="2018" name="Int. J. Syst. Evol. Microbiol.">
        <title>Methylomusa anaerophila gen. nov., sp. nov., an anaerobic methanol-utilizing bacterium isolated from a microbial fuel cell.</title>
        <authorList>
            <person name="Amano N."/>
            <person name="Yamamuro A."/>
            <person name="Miyahara M."/>
            <person name="Kouzuma A."/>
            <person name="Abe T."/>
            <person name="Watanabe K."/>
        </authorList>
    </citation>
    <scope>NUCLEOTIDE SEQUENCE [LARGE SCALE GENOMIC DNA]</scope>
    <source>
        <strain evidence="14 15">MMFC1</strain>
    </source>
</reference>
<evidence type="ECO:0000256" key="4">
    <source>
        <dbReference type="ARBA" id="ARBA00022842"/>
    </source>
</evidence>
<dbReference type="InterPro" id="IPR005845">
    <property type="entry name" value="A-D-PHexomutase_a/b/a-II"/>
</dbReference>
<feature type="domain" description="Alpha-D-phosphohexomutase C-terminal" evidence="10">
    <location>
        <begin position="378"/>
        <end position="444"/>
    </location>
</feature>
<dbReference type="NCBIfam" id="TIGR01455">
    <property type="entry name" value="glmM"/>
    <property type="match status" value="1"/>
</dbReference>
<evidence type="ECO:0000256" key="2">
    <source>
        <dbReference type="ARBA" id="ARBA00022553"/>
    </source>
</evidence>
<dbReference type="SUPFAM" id="SSF55957">
    <property type="entry name" value="Phosphoglucomutase, C-terminal domain"/>
    <property type="match status" value="1"/>
</dbReference>
<dbReference type="HAMAP" id="MF_01554_B">
    <property type="entry name" value="GlmM_B"/>
    <property type="match status" value="1"/>
</dbReference>
<dbReference type="Pfam" id="PF02878">
    <property type="entry name" value="PGM_PMM_I"/>
    <property type="match status" value="1"/>
</dbReference>
<dbReference type="GO" id="GO:0009252">
    <property type="term" value="P:peptidoglycan biosynthetic process"/>
    <property type="evidence" value="ECO:0007669"/>
    <property type="project" value="TreeGrafter"/>
</dbReference>
<dbReference type="CDD" id="cd05802">
    <property type="entry name" value="GlmM"/>
    <property type="match status" value="1"/>
</dbReference>
<comment type="function">
    <text evidence="7 9">Catalyzes the conversion of glucosamine-6-phosphate to glucosamine-1-phosphate.</text>
</comment>
<dbReference type="InterPro" id="IPR005843">
    <property type="entry name" value="A-D-PHexomutase_C"/>
</dbReference>
<proteinExistence type="inferred from homology"/>
<feature type="modified residue" description="Phosphoserine" evidence="7">
    <location>
        <position position="103"/>
    </location>
</feature>
<dbReference type="GO" id="GO:0005829">
    <property type="term" value="C:cytosol"/>
    <property type="evidence" value="ECO:0007669"/>
    <property type="project" value="TreeGrafter"/>
</dbReference>
<sequence>MGRLFGTDGVRGVANAELTPELAFHLGWAAAYYFSKEFSENHPPVFYIGRDTRVSGQMLEAALAAGICSAGGQAVLLGVVPTPAVAYLTREHGAQAGVVISASHNPYADNGIKFFAGTGYKLPDAVEGELEDLVMVDKDAMQRPTGTRVGFISQRHDMLGEYIDYVLSTIDIDIDFRKLKVVVDCANGAAFEAAPAAFKRLGANVIVLNNRPTGVNINENCGSTHLEQLQAAVLEHKADLGLAHDGDADRCLAVDENGHVVDGDQIMLICALELMQQKKLVNDTLVVTVMSNLGLHQAIKRAGGKVEITPVGDRYVLEAMLEKGLVLGGEQSGHIIFTEHSTTGDGLLTALQLAAALRKSDKVMSELANVMTRFPQLLVNVRVAAKEGWQGNAAIQAAIKAGEAELGENGRILVRPSGTEPLIRVMAEGPSQADLDRIVHKIAAVIKEQQG</sequence>
<evidence type="ECO:0000256" key="5">
    <source>
        <dbReference type="ARBA" id="ARBA00023235"/>
    </source>
</evidence>
<feature type="domain" description="Alpha-D-phosphohexomutase alpha/beta/alpha" evidence="13">
    <location>
        <begin position="262"/>
        <end position="373"/>
    </location>
</feature>
<keyword evidence="4 7" id="KW-0460">Magnesium</keyword>
<dbReference type="GO" id="GO:0008966">
    <property type="term" value="F:phosphoglucosamine mutase activity"/>
    <property type="evidence" value="ECO:0007669"/>
    <property type="project" value="UniProtKB-UniRule"/>
</dbReference>
<evidence type="ECO:0000313" key="14">
    <source>
        <dbReference type="EMBL" id="BBB91427.1"/>
    </source>
</evidence>
<dbReference type="PANTHER" id="PTHR42946:SF1">
    <property type="entry name" value="PHOSPHOGLUCOMUTASE (ALPHA-D-GLUCOSE-1,6-BISPHOSPHATE-DEPENDENT)"/>
    <property type="match status" value="1"/>
</dbReference>
<keyword evidence="3 7" id="KW-0479">Metal-binding</keyword>
<dbReference type="Gene3D" id="3.40.120.10">
    <property type="entry name" value="Alpha-D-Glucose-1,6-Bisphosphate, subunit A, domain 3"/>
    <property type="match status" value="3"/>
</dbReference>
<feature type="domain" description="Alpha-D-phosphohexomutase alpha/beta/alpha" evidence="12">
    <location>
        <begin position="161"/>
        <end position="258"/>
    </location>
</feature>
<dbReference type="NCBIfam" id="NF008139">
    <property type="entry name" value="PRK10887.1"/>
    <property type="match status" value="1"/>
</dbReference>
<dbReference type="PANTHER" id="PTHR42946">
    <property type="entry name" value="PHOSPHOHEXOSE MUTASE"/>
    <property type="match status" value="1"/>
</dbReference>
<dbReference type="Pfam" id="PF02880">
    <property type="entry name" value="PGM_PMM_III"/>
    <property type="match status" value="1"/>
</dbReference>
<dbReference type="PROSITE" id="PS00710">
    <property type="entry name" value="PGM_PMM"/>
    <property type="match status" value="1"/>
</dbReference>
<dbReference type="KEGG" id="mana:MAMMFC1_02111"/>
<keyword evidence="5 7" id="KW-0413">Isomerase</keyword>
<comment type="cofactor">
    <cofactor evidence="7">
        <name>Mg(2+)</name>
        <dbReference type="ChEBI" id="CHEBI:18420"/>
    </cofactor>
    <text evidence="7">Binds 1 Mg(2+) ion per subunit.</text>
</comment>
<dbReference type="GO" id="GO:0004615">
    <property type="term" value="F:phosphomannomutase activity"/>
    <property type="evidence" value="ECO:0007669"/>
    <property type="project" value="TreeGrafter"/>
</dbReference>
<dbReference type="AlphaFoldDB" id="A0A348AK29"/>
<accession>A0A348AK29</accession>
<evidence type="ECO:0000259" key="12">
    <source>
        <dbReference type="Pfam" id="PF02879"/>
    </source>
</evidence>
<dbReference type="Pfam" id="PF00408">
    <property type="entry name" value="PGM_PMM_IV"/>
    <property type="match status" value="1"/>
</dbReference>
<dbReference type="RefSeq" id="WP_126308446.1">
    <property type="nucleotide sequence ID" value="NZ_AP018449.1"/>
</dbReference>
<dbReference type="InterPro" id="IPR036900">
    <property type="entry name" value="A-D-PHexomutase_C_sf"/>
</dbReference>
<dbReference type="InterPro" id="IPR005841">
    <property type="entry name" value="Alpha-D-phosphohexomutase_SF"/>
</dbReference>
<dbReference type="Proteomes" id="UP000276437">
    <property type="component" value="Chromosome"/>
</dbReference>
<feature type="binding site" evidence="7">
    <location>
        <position position="249"/>
    </location>
    <ligand>
        <name>Mg(2+)</name>
        <dbReference type="ChEBI" id="CHEBI:18420"/>
    </ligand>
</feature>
<feature type="domain" description="Alpha-D-phosphohexomutase alpha/beta/alpha" evidence="11">
    <location>
        <begin position="3"/>
        <end position="134"/>
    </location>
</feature>
<evidence type="ECO:0000259" key="10">
    <source>
        <dbReference type="Pfam" id="PF00408"/>
    </source>
</evidence>
<dbReference type="FunFam" id="3.40.120.10:FF:000003">
    <property type="entry name" value="Phosphoglucosamine mutase"/>
    <property type="match status" value="1"/>
</dbReference>
<evidence type="ECO:0000256" key="3">
    <source>
        <dbReference type="ARBA" id="ARBA00022723"/>
    </source>
</evidence>
<dbReference type="Gene3D" id="3.30.310.50">
    <property type="entry name" value="Alpha-D-phosphohexomutase, C-terminal domain"/>
    <property type="match status" value="1"/>
</dbReference>
<dbReference type="InterPro" id="IPR005846">
    <property type="entry name" value="A-D-PHexomutase_a/b/a-III"/>
</dbReference>
<keyword evidence="2 7" id="KW-0597">Phosphoprotein</keyword>
<evidence type="ECO:0000259" key="11">
    <source>
        <dbReference type="Pfam" id="PF02878"/>
    </source>
</evidence>
<dbReference type="PRINTS" id="PR00509">
    <property type="entry name" value="PGMPMM"/>
</dbReference>
<feature type="binding site" evidence="7">
    <location>
        <position position="245"/>
    </location>
    <ligand>
        <name>Mg(2+)</name>
        <dbReference type="ChEBI" id="CHEBI:18420"/>
    </ligand>
</feature>
<feature type="active site" description="Phosphoserine intermediate" evidence="7">
    <location>
        <position position="103"/>
    </location>
</feature>
<dbReference type="EMBL" id="AP018449">
    <property type="protein sequence ID" value="BBB91427.1"/>
    <property type="molecule type" value="Genomic_DNA"/>
</dbReference>
<dbReference type="GO" id="GO:0005975">
    <property type="term" value="P:carbohydrate metabolic process"/>
    <property type="evidence" value="ECO:0007669"/>
    <property type="project" value="InterPro"/>
</dbReference>
<protein>
    <recommendedName>
        <fullName evidence="7 9">Phosphoglucosamine mutase</fullName>
        <ecNumber evidence="7 9">5.4.2.10</ecNumber>
    </recommendedName>
</protein>
<evidence type="ECO:0000256" key="7">
    <source>
        <dbReference type="HAMAP-Rule" id="MF_01554"/>
    </source>
</evidence>
<dbReference type="InterPro" id="IPR050060">
    <property type="entry name" value="Phosphoglucosamine_mutase"/>
</dbReference>
<dbReference type="GO" id="GO:0006048">
    <property type="term" value="P:UDP-N-acetylglucosamine biosynthetic process"/>
    <property type="evidence" value="ECO:0007669"/>
    <property type="project" value="TreeGrafter"/>
</dbReference>
<evidence type="ECO:0000256" key="8">
    <source>
        <dbReference type="RuleBase" id="RU004326"/>
    </source>
</evidence>
<dbReference type="GO" id="GO:0000287">
    <property type="term" value="F:magnesium ion binding"/>
    <property type="evidence" value="ECO:0007669"/>
    <property type="project" value="UniProtKB-UniRule"/>
</dbReference>
<feature type="binding site" description="via phosphate group" evidence="7">
    <location>
        <position position="103"/>
    </location>
    <ligand>
        <name>Mg(2+)</name>
        <dbReference type="ChEBI" id="CHEBI:18420"/>
    </ligand>
</feature>